<evidence type="ECO:0000256" key="5">
    <source>
        <dbReference type="PIRSR" id="PIRSR602401-1"/>
    </source>
</evidence>
<dbReference type="EMBL" id="JAUEDM010000007">
    <property type="protein sequence ID" value="KAK3314244.1"/>
    <property type="molecule type" value="Genomic_DNA"/>
</dbReference>
<name>A0AAE0HWP5_9PEZI</name>
<keyword evidence="8" id="KW-0812">Transmembrane</keyword>
<evidence type="ECO:0000313" key="10">
    <source>
        <dbReference type="Proteomes" id="UP001283341"/>
    </source>
</evidence>
<evidence type="ECO:0000256" key="3">
    <source>
        <dbReference type="ARBA" id="ARBA00022723"/>
    </source>
</evidence>
<feature type="region of interest" description="Disordered" evidence="7">
    <location>
        <begin position="290"/>
        <end position="317"/>
    </location>
</feature>
<dbReference type="AlphaFoldDB" id="A0AAE0HWP5"/>
<dbReference type="PANTHER" id="PTHR24305:SF222">
    <property type="entry name" value="CYTOCHROME P450 MONOOXYGENASE STCS"/>
    <property type="match status" value="1"/>
</dbReference>
<dbReference type="GO" id="GO:0004497">
    <property type="term" value="F:monooxygenase activity"/>
    <property type="evidence" value="ECO:0007669"/>
    <property type="project" value="UniProtKB-KW"/>
</dbReference>
<keyword evidence="8" id="KW-0472">Membrane</keyword>
<feature type="compositionally biased region" description="Polar residues" evidence="7">
    <location>
        <begin position="293"/>
        <end position="304"/>
    </location>
</feature>
<accession>A0AAE0HWP5</accession>
<keyword evidence="3 5" id="KW-0479">Metal-binding</keyword>
<evidence type="ECO:0000313" key="9">
    <source>
        <dbReference type="EMBL" id="KAK3314244.1"/>
    </source>
</evidence>
<gene>
    <name evidence="9" type="ORF">B0H66DRAFT_568076</name>
</gene>
<evidence type="ECO:0000256" key="8">
    <source>
        <dbReference type="SAM" id="Phobius"/>
    </source>
</evidence>
<dbReference type="Gene3D" id="1.10.630.10">
    <property type="entry name" value="Cytochrome P450"/>
    <property type="match status" value="1"/>
</dbReference>
<reference evidence="9" key="1">
    <citation type="journal article" date="2023" name="Mol. Phylogenet. Evol.">
        <title>Genome-scale phylogeny and comparative genomics of the fungal order Sordariales.</title>
        <authorList>
            <person name="Hensen N."/>
            <person name="Bonometti L."/>
            <person name="Westerberg I."/>
            <person name="Brannstrom I.O."/>
            <person name="Guillou S."/>
            <person name="Cros-Aarteil S."/>
            <person name="Calhoun S."/>
            <person name="Haridas S."/>
            <person name="Kuo A."/>
            <person name="Mondo S."/>
            <person name="Pangilinan J."/>
            <person name="Riley R."/>
            <person name="LaButti K."/>
            <person name="Andreopoulos B."/>
            <person name="Lipzen A."/>
            <person name="Chen C."/>
            <person name="Yan M."/>
            <person name="Daum C."/>
            <person name="Ng V."/>
            <person name="Clum A."/>
            <person name="Steindorff A."/>
            <person name="Ohm R.A."/>
            <person name="Martin F."/>
            <person name="Silar P."/>
            <person name="Natvig D.O."/>
            <person name="Lalanne C."/>
            <person name="Gautier V."/>
            <person name="Ament-Velasquez S.L."/>
            <person name="Kruys A."/>
            <person name="Hutchinson M.I."/>
            <person name="Powell A.J."/>
            <person name="Barry K."/>
            <person name="Miller A.N."/>
            <person name="Grigoriev I.V."/>
            <person name="Debuchy R."/>
            <person name="Gladieux P."/>
            <person name="Hiltunen Thoren M."/>
            <person name="Johannesson H."/>
        </authorList>
    </citation>
    <scope>NUCLEOTIDE SEQUENCE</scope>
    <source>
        <strain evidence="9">CBS 118394</strain>
    </source>
</reference>
<dbReference type="InterPro" id="IPR001128">
    <property type="entry name" value="Cyt_P450"/>
</dbReference>
<dbReference type="PRINTS" id="PR00385">
    <property type="entry name" value="P450"/>
</dbReference>
<protein>
    <submittedName>
        <fullName evidence="9">Cytochrome P450 4V3</fullName>
    </submittedName>
</protein>
<feature type="transmembrane region" description="Helical" evidence="8">
    <location>
        <begin position="15"/>
        <end position="32"/>
    </location>
</feature>
<dbReference type="SUPFAM" id="SSF48264">
    <property type="entry name" value="Cytochrome P450"/>
    <property type="match status" value="1"/>
</dbReference>
<evidence type="ECO:0000256" key="4">
    <source>
        <dbReference type="ARBA" id="ARBA00023004"/>
    </source>
</evidence>
<feature type="binding site" description="axial binding residue" evidence="5">
    <location>
        <position position="520"/>
    </location>
    <ligand>
        <name>heme</name>
        <dbReference type="ChEBI" id="CHEBI:30413"/>
    </ligand>
    <ligandPart>
        <name>Fe</name>
        <dbReference type="ChEBI" id="CHEBI:18248"/>
    </ligandPart>
</feature>
<sequence>MTLFCLNSYSSLRPLWLQFLGLMLLIWACKGLRRFFEVRMMFRRLKDQGIPMMPHSFLFGHLGIIYRLTKGKPSDMHANYIASLLMQNWKSVYPDQKSCPGLLYVDMWPIAPPIIFTIDPALPGQSFYNLHHHHPNTLGYLKPLTENLDLVSFRGETWRTWRTRLSYGFAPKNITALLPTILDEVVVFCDVLRSKAGENGSWGDSVQLEPMTTSLTFDIIARAALDIRLGEQTQGPSPFRRAMADQLTHCLFEYNILTLPHLLNPVRYWKMARNSRVMRQFLMPHILARLENPSPSDTKPQANPDSEHPPSQPPITCNNANSTIIDLAVQAFRREATTTDPLQPTPPSPDALFINTLLGQLKISVFAGHDTTAATLCWALHSLSIYPRAAASLRRELDAVFGPDPASLVPLLRAQPHLLYQLPYTTAFIKEVLRFQPSGAVIRISPPDDEKFTFHLPGDDTVYPTAGFMVWDAIVASMKYEGAWPRADEFLPERWLARPDEELHVRKNAWRAFGLGPRQCIGQELAMAELRLAVAAVAREMEIECAWGKWDKAMGYQGPKNEMEGHRCYQVGKIVPHVSGGMPVHVRMRT</sequence>
<dbReference type="GO" id="GO:0020037">
    <property type="term" value="F:heme binding"/>
    <property type="evidence" value="ECO:0007669"/>
    <property type="project" value="InterPro"/>
</dbReference>
<comment type="cofactor">
    <cofactor evidence="1 5">
        <name>heme</name>
        <dbReference type="ChEBI" id="CHEBI:30413"/>
    </cofactor>
</comment>
<organism evidence="9 10">
    <name type="scientific">Apodospora peruviana</name>
    <dbReference type="NCBI Taxonomy" id="516989"/>
    <lineage>
        <taxon>Eukaryota</taxon>
        <taxon>Fungi</taxon>
        <taxon>Dikarya</taxon>
        <taxon>Ascomycota</taxon>
        <taxon>Pezizomycotina</taxon>
        <taxon>Sordariomycetes</taxon>
        <taxon>Sordariomycetidae</taxon>
        <taxon>Sordariales</taxon>
        <taxon>Lasiosphaeriaceae</taxon>
        <taxon>Apodospora</taxon>
    </lineage>
</organism>
<dbReference type="PROSITE" id="PS00086">
    <property type="entry name" value="CYTOCHROME_P450"/>
    <property type="match status" value="1"/>
</dbReference>
<keyword evidence="2 5" id="KW-0349">Heme</keyword>
<proteinExistence type="inferred from homology"/>
<dbReference type="Pfam" id="PF00067">
    <property type="entry name" value="p450"/>
    <property type="match status" value="1"/>
</dbReference>
<dbReference type="InterPro" id="IPR050121">
    <property type="entry name" value="Cytochrome_P450_monoxygenase"/>
</dbReference>
<evidence type="ECO:0000256" key="2">
    <source>
        <dbReference type="ARBA" id="ARBA00022617"/>
    </source>
</evidence>
<dbReference type="InterPro" id="IPR036396">
    <property type="entry name" value="Cyt_P450_sf"/>
</dbReference>
<evidence type="ECO:0000256" key="7">
    <source>
        <dbReference type="SAM" id="MobiDB-lite"/>
    </source>
</evidence>
<dbReference type="Proteomes" id="UP001283341">
    <property type="component" value="Unassembled WGS sequence"/>
</dbReference>
<keyword evidence="8" id="KW-1133">Transmembrane helix</keyword>
<keyword evidence="6" id="KW-0560">Oxidoreductase</keyword>
<evidence type="ECO:0000256" key="1">
    <source>
        <dbReference type="ARBA" id="ARBA00001971"/>
    </source>
</evidence>
<dbReference type="GO" id="GO:0005506">
    <property type="term" value="F:iron ion binding"/>
    <property type="evidence" value="ECO:0007669"/>
    <property type="project" value="InterPro"/>
</dbReference>
<keyword evidence="4 5" id="KW-0408">Iron</keyword>
<comment type="caution">
    <text evidence="9">The sequence shown here is derived from an EMBL/GenBank/DDBJ whole genome shotgun (WGS) entry which is preliminary data.</text>
</comment>
<comment type="similarity">
    <text evidence="6">Belongs to the cytochrome P450 family.</text>
</comment>
<feature type="transmembrane region" description="Helical" evidence="8">
    <location>
        <begin position="52"/>
        <end position="69"/>
    </location>
</feature>
<keyword evidence="10" id="KW-1185">Reference proteome</keyword>
<dbReference type="InterPro" id="IPR002401">
    <property type="entry name" value="Cyt_P450_E_grp-I"/>
</dbReference>
<evidence type="ECO:0000256" key="6">
    <source>
        <dbReference type="RuleBase" id="RU000461"/>
    </source>
</evidence>
<keyword evidence="6" id="KW-0503">Monooxygenase</keyword>
<dbReference type="PANTHER" id="PTHR24305">
    <property type="entry name" value="CYTOCHROME P450"/>
    <property type="match status" value="1"/>
</dbReference>
<dbReference type="GO" id="GO:0016705">
    <property type="term" value="F:oxidoreductase activity, acting on paired donors, with incorporation or reduction of molecular oxygen"/>
    <property type="evidence" value="ECO:0007669"/>
    <property type="project" value="InterPro"/>
</dbReference>
<dbReference type="InterPro" id="IPR017972">
    <property type="entry name" value="Cyt_P450_CS"/>
</dbReference>
<dbReference type="PRINTS" id="PR00463">
    <property type="entry name" value="EP450I"/>
</dbReference>
<reference evidence="9" key="2">
    <citation type="submission" date="2023-06" db="EMBL/GenBank/DDBJ databases">
        <authorList>
            <consortium name="Lawrence Berkeley National Laboratory"/>
            <person name="Haridas S."/>
            <person name="Hensen N."/>
            <person name="Bonometti L."/>
            <person name="Westerberg I."/>
            <person name="Brannstrom I.O."/>
            <person name="Guillou S."/>
            <person name="Cros-Aarteil S."/>
            <person name="Calhoun S."/>
            <person name="Kuo A."/>
            <person name="Mondo S."/>
            <person name="Pangilinan J."/>
            <person name="Riley R."/>
            <person name="Labutti K."/>
            <person name="Andreopoulos B."/>
            <person name="Lipzen A."/>
            <person name="Chen C."/>
            <person name="Yanf M."/>
            <person name="Daum C."/>
            <person name="Ng V."/>
            <person name="Clum A."/>
            <person name="Steindorff A."/>
            <person name="Ohm R."/>
            <person name="Martin F."/>
            <person name="Silar P."/>
            <person name="Natvig D."/>
            <person name="Lalanne C."/>
            <person name="Gautier V."/>
            <person name="Ament-Velasquez S.L."/>
            <person name="Kruys A."/>
            <person name="Hutchinson M.I."/>
            <person name="Powell A.J."/>
            <person name="Barry K."/>
            <person name="Miller A.N."/>
            <person name="Grigoriev I.V."/>
            <person name="Debuchy R."/>
            <person name="Gladieux P."/>
            <person name="Thoren M.H."/>
            <person name="Johannesson H."/>
        </authorList>
    </citation>
    <scope>NUCLEOTIDE SEQUENCE</scope>
    <source>
        <strain evidence="9">CBS 118394</strain>
    </source>
</reference>